<feature type="non-terminal residue" evidence="5">
    <location>
        <position position="113"/>
    </location>
</feature>
<keyword evidence="2 3" id="KW-0040">ANK repeat</keyword>
<sequence length="113" mass="12201">QGKLTPVKDFIKDYPTFKDKPGLHGTTLLYSAAKNNHLRIVKYLVENAQCSVNAQNLQDLAKALSGVTTAGAGGHYEVNPSAASTALHGACFGGHLEIVEYLIEHDADYFILN</sequence>
<comment type="caution">
    <text evidence="5">The sequence shown here is derived from an EMBL/GenBank/DDBJ whole genome shotgun (WGS) entry which is preliminary data.</text>
</comment>
<dbReference type="Gene3D" id="1.25.40.20">
    <property type="entry name" value="Ankyrin repeat-containing domain"/>
    <property type="match status" value="1"/>
</dbReference>
<feature type="non-terminal residue" evidence="5">
    <location>
        <position position="1"/>
    </location>
</feature>
<dbReference type="PANTHER" id="PTHR24123">
    <property type="entry name" value="ANKYRIN REPEAT-CONTAINING"/>
    <property type="match status" value="1"/>
</dbReference>
<evidence type="ECO:0000256" key="2">
    <source>
        <dbReference type="ARBA" id="ARBA00023043"/>
    </source>
</evidence>
<evidence type="ECO:0000256" key="1">
    <source>
        <dbReference type="ARBA" id="ARBA00022737"/>
    </source>
</evidence>
<dbReference type="InterPro" id="IPR051165">
    <property type="entry name" value="Multifunctional_ANK_Repeat"/>
</dbReference>
<evidence type="ECO:0000313" key="4">
    <source>
        <dbReference type="EMBL" id="CAF5180313.1"/>
    </source>
</evidence>
<evidence type="ECO:0000313" key="5">
    <source>
        <dbReference type="EMBL" id="CAF5180375.1"/>
    </source>
</evidence>
<protein>
    <recommendedName>
        <fullName evidence="7">Ankyrin</fullName>
    </recommendedName>
</protein>
<organism evidence="5 6">
    <name type="scientific">Rotaria magnacalcarata</name>
    <dbReference type="NCBI Taxonomy" id="392030"/>
    <lineage>
        <taxon>Eukaryota</taxon>
        <taxon>Metazoa</taxon>
        <taxon>Spiralia</taxon>
        <taxon>Gnathifera</taxon>
        <taxon>Rotifera</taxon>
        <taxon>Eurotatoria</taxon>
        <taxon>Bdelloidea</taxon>
        <taxon>Philodinida</taxon>
        <taxon>Philodinidae</taxon>
        <taxon>Rotaria</taxon>
    </lineage>
</organism>
<dbReference type="SMART" id="SM00248">
    <property type="entry name" value="ANK"/>
    <property type="match status" value="2"/>
</dbReference>
<dbReference type="SUPFAM" id="SSF48403">
    <property type="entry name" value="Ankyrin repeat"/>
    <property type="match status" value="1"/>
</dbReference>
<accession>A0A8S3HC94</accession>
<dbReference type="EMBL" id="CAJOBH010290285">
    <property type="protein sequence ID" value="CAF5180313.1"/>
    <property type="molecule type" value="Genomic_DNA"/>
</dbReference>
<dbReference type="InterPro" id="IPR036770">
    <property type="entry name" value="Ankyrin_rpt-contain_sf"/>
</dbReference>
<evidence type="ECO:0008006" key="7">
    <source>
        <dbReference type="Google" id="ProtNLM"/>
    </source>
</evidence>
<dbReference type="InterPro" id="IPR002110">
    <property type="entry name" value="Ankyrin_rpt"/>
</dbReference>
<dbReference type="Proteomes" id="UP000681967">
    <property type="component" value="Unassembled WGS sequence"/>
</dbReference>
<evidence type="ECO:0000313" key="6">
    <source>
        <dbReference type="Proteomes" id="UP000681967"/>
    </source>
</evidence>
<feature type="repeat" description="ANK" evidence="3">
    <location>
        <begin position="82"/>
        <end position="113"/>
    </location>
</feature>
<reference evidence="5" key="1">
    <citation type="submission" date="2021-02" db="EMBL/GenBank/DDBJ databases">
        <authorList>
            <person name="Nowell W R."/>
        </authorList>
    </citation>
    <scope>NUCLEOTIDE SEQUENCE</scope>
</reference>
<dbReference type="EMBL" id="CAJOBH010290331">
    <property type="protein sequence ID" value="CAF5180375.1"/>
    <property type="molecule type" value="Genomic_DNA"/>
</dbReference>
<dbReference type="Pfam" id="PF12796">
    <property type="entry name" value="Ank_2"/>
    <property type="match status" value="1"/>
</dbReference>
<gene>
    <name evidence="4" type="ORF">BYL167_LOCUS78853</name>
    <name evidence="5" type="ORF">BYL167_LOCUS78863</name>
</gene>
<name>A0A8S3HC94_9BILA</name>
<dbReference type="PROSITE" id="PS50297">
    <property type="entry name" value="ANK_REP_REGION"/>
    <property type="match status" value="1"/>
</dbReference>
<dbReference type="PANTHER" id="PTHR24123:SF33">
    <property type="entry name" value="PROTEIN HOS4"/>
    <property type="match status" value="1"/>
</dbReference>
<keyword evidence="1" id="KW-0677">Repeat</keyword>
<proteinExistence type="predicted"/>
<evidence type="ECO:0000256" key="3">
    <source>
        <dbReference type="PROSITE-ProRule" id="PRU00023"/>
    </source>
</evidence>
<dbReference type="PROSITE" id="PS50088">
    <property type="entry name" value="ANK_REPEAT"/>
    <property type="match status" value="1"/>
</dbReference>
<dbReference type="AlphaFoldDB" id="A0A8S3HC94"/>